<dbReference type="InterPro" id="IPR012677">
    <property type="entry name" value="Nucleotide-bd_a/b_plait_sf"/>
</dbReference>
<dbReference type="InterPro" id="IPR000504">
    <property type="entry name" value="RRM_dom"/>
</dbReference>
<evidence type="ECO:0000256" key="2">
    <source>
        <dbReference type="PROSITE-ProRule" id="PRU00176"/>
    </source>
</evidence>
<sequence length="98" mass="11585">MLPYTMHFLAHEIREYDVEDFFKGYGKIRDINLKQGYGFVEFDDHRDASDAVHDLNGKHLLDGSRSRSFHGSTRHGWRRIPRSRQRSWLVQLSSAFAF</sequence>
<dbReference type="InterPro" id="IPR050374">
    <property type="entry name" value="RRT5_SRSF_SR"/>
</dbReference>
<organism evidence="4 5">
    <name type="scientific">Trichuris trichiura</name>
    <name type="common">Whipworm</name>
    <name type="synonym">Trichocephalus trichiurus</name>
    <dbReference type="NCBI Taxonomy" id="36087"/>
    <lineage>
        <taxon>Eukaryota</taxon>
        <taxon>Metazoa</taxon>
        <taxon>Ecdysozoa</taxon>
        <taxon>Nematoda</taxon>
        <taxon>Enoplea</taxon>
        <taxon>Dorylaimia</taxon>
        <taxon>Trichinellida</taxon>
        <taxon>Trichuridae</taxon>
        <taxon>Trichuris</taxon>
    </lineage>
</organism>
<dbReference type="InterPro" id="IPR035979">
    <property type="entry name" value="RBD_domain_sf"/>
</dbReference>
<evidence type="ECO:0000259" key="3">
    <source>
        <dbReference type="PROSITE" id="PS50102"/>
    </source>
</evidence>
<dbReference type="EMBL" id="HG805843">
    <property type="protein sequence ID" value="CDW53192.1"/>
    <property type="molecule type" value="Genomic_DNA"/>
</dbReference>
<evidence type="ECO:0000256" key="1">
    <source>
        <dbReference type="ARBA" id="ARBA00022884"/>
    </source>
</evidence>
<protein>
    <submittedName>
        <fullName evidence="4">RRM 1 domain containing protein</fullName>
    </submittedName>
</protein>
<dbReference type="Proteomes" id="UP000030665">
    <property type="component" value="Unassembled WGS sequence"/>
</dbReference>
<dbReference type="Pfam" id="PF00076">
    <property type="entry name" value="RRM_1"/>
    <property type="match status" value="1"/>
</dbReference>
<accession>A0A077YYR1</accession>
<dbReference type="STRING" id="36087.A0A077YYR1"/>
<dbReference type="AlphaFoldDB" id="A0A077YYR1"/>
<reference evidence="4" key="2">
    <citation type="submission" date="2014-03" db="EMBL/GenBank/DDBJ databases">
        <title>The whipworm genome and dual-species transcriptomics of an intimate host-pathogen interaction.</title>
        <authorList>
            <person name="Foth B.J."/>
            <person name="Tsai I.J."/>
            <person name="Reid A.J."/>
            <person name="Bancroft A.J."/>
            <person name="Nichol S."/>
            <person name="Tracey A."/>
            <person name="Holroyd N."/>
            <person name="Cotton J.A."/>
            <person name="Stanley E.J."/>
            <person name="Zarowiecki M."/>
            <person name="Liu J.Z."/>
            <person name="Huckvale T."/>
            <person name="Cooper P.J."/>
            <person name="Grencis R.K."/>
            <person name="Berriman M."/>
        </authorList>
    </citation>
    <scope>NUCLEOTIDE SEQUENCE [LARGE SCALE GENOMIC DNA]</scope>
</reference>
<dbReference type="Gene3D" id="3.30.70.330">
    <property type="match status" value="1"/>
</dbReference>
<keyword evidence="5" id="KW-1185">Reference proteome</keyword>
<name>A0A077YYR1_TRITR</name>
<dbReference type="GO" id="GO:0005737">
    <property type="term" value="C:cytoplasm"/>
    <property type="evidence" value="ECO:0007669"/>
    <property type="project" value="TreeGrafter"/>
</dbReference>
<dbReference type="OrthoDB" id="1099063at2759"/>
<keyword evidence="1 2" id="KW-0694">RNA-binding</keyword>
<evidence type="ECO:0000313" key="4">
    <source>
        <dbReference type="EMBL" id="CDW53192.1"/>
    </source>
</evidence>
<dbReference type="PANTHER" id="PTHR23003:SF51">
    <property type="entry name" value="SERINE-ARGININE PROTEIN 55"/>
    <property type="match status" value="1"/>
</dbReference>
<dbReference type="PANTHER" id="PTHR23003">
    <property type="entry name" value="RNA RECOGNITION MOTIF RRM DOMAIN CONTAINING PROTEIN"/>
    <property type="match status" value="1"/>
</dbReference>
<evidence type="ECO:0000313" key="5">
    <source>
        <dbReference type="Proteomes" id="UP000030665"/>
    </source>
</evidence>
<dbReference type="PROSITE" id="PS50102">
    <property type="entry name" value="RRM"/>
    <property type="match status" value="1"/>
</dbReference>
<dbReference type="SUPFAM" id="SSF54928">
    <property type="entry name" value="RNA-binding domain, RBD"/>
    <property type="match status" value="1"/>
</dbReference>
<feature type="domain" description="RRM" evidence="3">
    <location>
        <begin position="1"/>
        <end position="73"/>
    </location>
</feature>
<dbReference type="GO" id="GO:0003729">
    <property type="term" value="F:mRNA binding"/>
    <property type="evidence" value="ECO:0007669"/>
    <property type="project" value="TreeGrafter"/>
</dbReference>
<proteinExistence type="predicted"/>
<dbReference type="GO" id="GO:0005634">
    <property type="term" value="C:nucleus"/>
    <property type="evidence" value="ECO:0007669"/>
    <property type="project" value="TreeGrafter"/>
</dbReference>
<gene>
    <name evidence="4" type="ORF">TTRE_0000145501</name>
</gene>
<dbReference type="SMART" id="SM00360">
    <property type="entry name" value="RRM"/>
    <property type="match status" value="1"/>
</dbReference>
<reference evidence="4" key="1">
    <citation type="submission" date="2014-01" db="EMBL/GenBank/DDBJ databases">
        <authorList>
            <person name="Aslett M."/>
        </authorList>
    </citation>
    <scope>NUCLEOTIDE SEQUENCE</scope>
</reference>